<proteinExistence type="predicted"/>
<reference evidence="3" key="1">
    <citation type="submission" date="2022-10" db="EMBL/GenBank/DDBJ databases">
        <title>Genome assembly of Pristionchus species.</title>
        <authorList>
            <person name="Yoshida K."/>
            <person name="Sommer R.J."/>
        </authorList>
    </citation>
    <scope>NUCLEOTIDE SEQUENCE [LARGE SCALE GENOMIC DNA]</scope>
    <source>
        <strain evidence="3">RS5460</strain>
    </source>
</reference>
<keyword evidence="3" id="KW-1185">Reference proteome</keyword>
<organism evidence="2 3">
    <name type="scientific">Pristionchus mayeri</name>
    <dbReference type="NCBI Taxonomy" id="1317129"/>
    <lineage>
        <taxon>Eukaryota</taxon>
        <taxon>Metazoa</taxon>
        <taxon>Ecdysozoa</taxon>
        <taxon>Nematoda</taxon>
        <taxon>Chromadorea</taxon>
        <taxon>Rhabditida</taxon>
        <taxon>Rhabditina</taxon>
        <taxon>Diplogasteromorpha</taxon>
        <taxon>Diplogasteroidea</taxon>
        <taxon>Neodiplogasteridae</taxon>
        <taxon>Pristionchus</taxon>
    </lineage>
</organism>
<sequence>KYSGVAFALKKNDEKNDSVGMMLINDISKHIGNSKTRCLPCKVIFGNATEYYRHLLTYYHLNKVHASKSPFDVITMAVNVQRRLYRI</sequence>
<feature type="domain" description="C2H2-type" evidence="1">
    <location>
        <begin position="38"/>
        <end position="60"/>
    </location>
</feature>
<dbReference type="Proteomes" id="UP001328107">
    <property type="component" value="Unassembled WGS sequence"/>
</dbReference>
<evidence type="ECO:0000259" key="1">
    <source>
        <dbReference type="PROSITE" id="PS00028"/>
    </source>
</evidence>
<evidence type="ECO:0000313" key="3">
    <source>
        <dbReference type="Proteomes" id="UP001328107"/>
    </source>
</evidence>
<name>A0AAN5CTM4_9BILA</name>
<gene>
    <name evidence="2" type="ORF">PMAYCL1PPCAC_20047</name>
</gene>
<feature type="non-terminal residue" evidence="2">
    <location>
        <position position="1"/>
    </location>
</feature>
<comment type="caution">
    <text evidence="2">The sequence shown here is derived from an EMBL/GenBank/DDBJ whole genome shotgun (WGS) entry which is preliminary data.</text>
</comment>
<dbReference type="InterPro" id="IPR013087">
    <property type="entry name" value="Znf_C2H2_type"/>
</dbReference>
<accession>A0AAN5CTM4</accession>
<dbReference type="EMBL" id="BTRK01000004">
    <property type="protein sequence ID" value="GMR49852.1"/>
    <property type="molecule type" value="Genomic_DNA"/>
</dbReference>
<dbReference type="AlphaFoldDB" id="A0AAN5CTM4"/>
<evidence type="ECO:0000313" key="2">
    <source>
        <dbReference type="EMBL" id="GMR49852.1"/>
    </source>
</evidence>
<protein>
    <recommendedName>
        <fullName evidence="1">C2H2-type domain-containing protein</fullName>
    </recommendedName>
</protein>
<dbReference type="PROSITE" id="PS00028">
    <property type="entry name" value="ZINC_FINGER_C2H2_1"/>
    <property type="match status" value="1"/>
</dbReference>